<feature type="non-terminal residue" evidence="3">
    <location>
        <position position="1"/>
    </location>
</feature>
<evidence type="ECO:0000313" key="3">
    <source>
        <dbReference type="EMBL" id="KAL0367088.1"/>
    </source>
</evidence>
<organism evidence="3">
    <name type="scientific">Sesamum radiatum</name>
    <name type="common">Black benniseed</name>
    <dbReference type="NCBI Taxonomy" id="300843"/>
    <lineage>
        <taxon>Eukaryota</taxon>
        <taxon>Viridiplantae</taxon>
        <taxon>Streptophyta</taxon>
        <taxon>Embryophyta</taxon>
        <taxon>Tracheophyta</taxon>
        <taxon>Spermatophyta</taxon>
        <taxon>Magnoliopsida</taxon>
        <taxon>eudicotyledons</taxon>
        <taxon>Gunneridae</taxon>
        <taxon>Pentapetalae</taxon>
        <taxon>asterids</taxon>
        <taxon>lamiids</taxon>
        <taxon>Lamiales</taxon>
        <taxon>Pedaliaceae</taxon>
        <taxon>Sesamum</taxon>
    </lineage>
</organism>
<dbReference type="AlphaFoldDB" id="A0AAW2QIM3"/>
<keyword evidence="3" id="KW-0378">Hydrolase</keyword>
<name>A0AAW2QIM3_SESRA</name>
<protein>
    <submittedName>
        <fullName evidence="3">Ubiquitin carboxyl-terminal hydrolase 13</fullName>
    </submittedName>
</protein>
<feature type="non-terminal residue" evidence="3">
    <location>
        <position position="59"/>
    </location>
</feature>
<reference evidence="3" key="1">
    <citation type="submission" date="2020-06" db="EMBL/GenBank/DDBJ databases">
        <authorList>
            <person name="Li T."/>
            <person name="Hu X."/>
            <person name="Zhang T."/>
            <person name="Song X."/>
            <person name="Zhang H."/>
            <person name="Dai N."/>
            <person name="Sheng W."/>
            <person name="Hou X."/>
            <person name="Wei L."/>
        </authorList>
    </citation>
    <scope>NUCLEOTIDE SEQUENCE</scope>
    <source>
        <strain evidence="3">G02</strain>
        <tissue evidence="3">Leaf</tissue>
    </source>
</reference>
<dbReference type="Gene3D" id="3.10.20.90">
    <property type="entry name" value="Phosphatidylinositol 3-kinase Catalytic Subunit, Chain A, domain 1"/>
    <property type="match status" value="1"/>
</dbReference>
<reference evidence="3" key="2">
    <citation type="journal article" date="2024" name="Plant">
        <title>Genomic evolution and insights into agronomic trait innovations of Sesamum species.</title>
        <authorList>
            <person name="Miao H."/>
            <person name="Wang L."/>
            <person name="Qu L."/>
            <person name="Liu H."/>
            <person name="Sun Y."/>
            <person name="Le M."/>
            <person name="Wang Q."/>
            <person name="Wei S."/>
            <person name="Zheng Y."/>
            <person name="Lin W."/>
            <person name="Duan Y."/>
            <person name="Cao H."/>
            <person name="Xiong S."/>
            <person name="Wang X."/>
            <person name="Wei L."/>
            <person name="Li C."/>
            <person name="Ma Q."/>
            <person name="Ju M."/>
            <person name="Zhao R."/>
            <person name="Li G."/>
            <person name="Mu C."/>
            <person name="Tian Q."/>
            <person name="Mei H."/>
            <person name="Zhang T."/>
            <person name="Gao T."/>
            <person name="Zhang H."/>
        </authorList>
    </citation>
    <scope>NUCLEOTIDE SEQUENCE</scope>
    <source>
        <strain evidence="3">G02</strain>
    </source>
</reference>
<comment type="caution">
    <text evidence="3">The sequence shown here is derived from an EMBL/GenBank/DDBJ whole genome shotgun (WGS) entry which is preliminary data.</text>
</comment>
<accession>A0AAW2QIM3</accession>
<gene>
    <name evidence="3" type="ORF">Sradi_3598900</name>
</gene>
<dbReference type="GO" id="GO:0016787">
    <property type="term" value="F:hydrolase activity"/>
    <property type="evidence" value="ECO:0007669"/>
    <property type="project" value="UniProtKB-KW"/>
</dbReference>
<dbReference type="EMBL" id="JACGWJ010000015">
    <property type="protein sequence ID" value="KAL0367088.1"/>
    <property type="molecule type" value="Genomic_DNA"/>
</dbReference>
<feature type="domain" description="Ubiquitin carboxyl-terminal hydrolase 7 ICP0-binding" evidence="2">
    <location>
        <begin position="2"/>
        <end position="54"/>
    </location>
</feature>
<evidence type="ECO:0000259" key="2">
    <source>
        <dbReference type="Pfam" id="PF12436"/>
    </source>
</evidence>
<dbReference type="Pfam" id="PF12436">
    <property type="entry name" value="USP7_ICP0_bdg"/>
    <property type="match status" value="1"/>
</dbReference>
<dbReference type="GO" id="GO:0140096">
    <property type="term" value="F:catalytic activity, acting on a protein"/>
    <property type="evidence" value="ECO:0007669"/>
    <property type="project" value="UniProtKB-ARBA"/>
</dbReference>
<dbReference type="InterPro" id="IPR024729">
    <property type="entry name" value="USP7_ICP0-binding_dom"/>
</dbReference>
<proteinExistence type="predicted"/>
<keyword evidence="1" id="KW-0833">Ubl conjugation pathway</keyword>
<sequence length="59" mass="7109">SKLDSYDEVVWRVANQLRVDDPSKLRLTSHNIYSQRPKDHPIRYRGVENLLEMLLHYDQ</sequence>
<evidence type="ECO:0000256" key="1">
    <source>
        <dbReference type="ARBA" id="ARBA00022786"/>
    </source>
</evidence>